<accession>A0A820XHY1</accession>
<comment type="caution">
    <text evidence="1">The sequence shown here is derived from an EMBL/GenBank/DDBJ whole genome shotgun (WGS) entry which is preliminary data.</text>
</comment>
<organism evidence="1 2">
    <name type="scientific">Rotaria socialis</name>
    <dbReference type="NCBI Taxonomy" id="392032"/>
    <lineage>
        <taxon>Eukaryota</taxon>
        <taxon>Metazoa</taxon>
        <taxon>Spiralia</taxon>
        <taxon>Gnathifera</taxon>
        <taxon>Rotifera</taxon>
        <taxon>Eurotatoria</taxon>
        <taxon>Bdelloidea</taxon>
        <taxon>Philodinida</taxon>
        <taxon>Philodinidae</taxon>
        <taxon>Rotaria</taxon>
    </lineage>
</organism>
<sequence>MRHLSGFVQLLCDLESILQLEQYTTMAQFNYFNNVDYGFPPQNIAGNAIENGDVPLAIEAQEIERRNEPVGNNHYGLILPGYVMKFKYYNIGVQPIEIERLQNNDAVMRQACFHFWQTFKYCKTNL</sequence>
<dbReference type="AlphaFoldDB" id="A0A820XHY1"/>
<reference evidence="1" key="1">
    <citation type="submission" date="2021-02" db="EMBL/GenBank/DDBJ databases">
        <authorList>
            <person name="Nowell W R."/>
        </authorList>
    </citation>
    <scope>NUCLEOTIDE SEQUENCE</scope>
</reference>
<evidence type="ECO:0000313" key="1">
    <source>
        <dbReference type="EMBL" id="CAF4533104.1"/>
    </source>
</evidence>
<name>A0A820XHY1_9BILA</name>
<gene>
    <name evidence="1" type="ORF">QYT958_LOCUS7037</name>
</gene>
<dbReference type="EMBL" id="CAJOBR010000652">
    <property type="protein sequence ID" value="CAF4533104.1"/>
    <property type="molecule type" value="Genomic_DNA"/>
</dbReference>
<proteinExistence type="predicted"/>
<protein>
    <submittedName>
        <fullName evidence="1">Uncharacterized protein</fullName>
    </submittedName>
</protein>
<evidence type="ECO:0000313" key="2">
    <source>
        <dbReference type="Proteomes" id="UP000663848"/>
    </source>
</evidence>
<dbReference type="Proteomes" id="UP000663848">
    <property type="component" value="Unassembled WGS sequence"/>
</dbReference>